<comment type="subcellular location">
    <subcellularLocation>
        <location evidence="1">Endomembrane system</location>
        <topology evidence="1">Multi-pass membrane protein</topology>
    </subcellularLocation>
</comment>
<sequence>MYIAGLNLSITESQALNGLACASLAGSFYLAWPGANFKTRAEEGGGKVTHRPSGKKGLYITVAHGLALFVPAAVFMTAIPTNKFIAPEWLGQCALPEVSPPIHYAIRIGSSISLWVAGGIVFLSFKHLDTQWSYIGVRDTYGVVDTGPYKVVRHPMYSCALLTMLGTAGAFWNWIPIAASGLLAGLFAYKIPLEENDILTHQYMGSDYTEYKEKVPSRVIPYIW</sequence>
<dbReference type="AlphaFoldDB" id="A0A8H3I2H5"/>
<evidence type="ECO:0008006" key="15">
    <source>
        <dbReference type="Google" id="ProtNLM"/>
    </source>
</evidence>
<keyword evidence="2" id="KW-0444">Lipid biosynthesis</keyword>
<dbReference type="PANTHER" id="PTHR43847">
    <property type="entry name" value="BLL3993 PROTEIN"/>
    <property type="match status" value="1"/>
</dbReference>
<name>A0A8H3I2H5_9AGAM</name>
<keyword evidence="3" id="KW-0808">Transferase</keyword>
<dbReference type="InterPro" id="IPR007318">
    <property type="entry name" value="Phopholipid_MeTrfase"/>
</dbReference>
<evidence type="ECO:0000256" key="5">
    <source>
        <dbReference type="ARBA" id="ARBA00022692"/>
    </source>
</evidence>
<evidence type="ECO:0000256" key="12">
    <source>
        <dbReference type="SAM" id="Phobius"/>
    </source>
</evidence>
<organism evidence="13 14">
    <name type="scientific">Rhizoctonia solani</name>
    <dbReference type="NCBI Taxonomy" id="456999"/>
    <lineage>
        <taxon>Eukaryota</taxon>
        <taxon>Fungi</taxon>
        <taxon>Dikarya</taxon>
        <taxon>Basidiomycota</taxon>
        <taxon>Agaricomycotina</taxon>
        <taxon>Agaricomycetes</taxon>
        <taxon>Cantharellales</taxon>
        <taxon>Ceratobasidiaceae</taxon>
        <taxon>Rhizoctonia</taxon>
    </lineage>
</organism>
<feature type="transmembrane region" description="Helical" evidence="12">
    <location>
        <begin position="58"/>
        <end position="79"/>
    </location>
</feature>
<proteinExistence type="predicted"/>
<dbReference type="EMBL" id="CAJNJQ010002496">
    <property type="protein sequence ID" value="CAE7177910.1"/>
    <property type="molecule type" value="Genomic_DNA"/>
</dbReference>
<evidence type="ECO:0000256" key="8">
    <source>
        <dbReference type="ARBA" id="ARBA00023098"/>
    </source>
</evidence>
<keyword evidence="11" id="KW-1208">Phospholipid metabolism</keyword>
<keyword evidence="10" id="KW-0594">Phospholipid biosynthesis</keyword>
<dbReference type="GO" id="GO:0012505">
    <property type="term" value="C:endomembrane system"/>
    <property type="evidence" value="ECO:0007669"/>
    <property type="project" value="UniProtKB-SubCell"/>
</dbReference>
<dbReference type="GO" id="GO:0032259">
    <property type="term" value="P:methylation"/>
    <property type="evidence" value="ECO:0007669"/>
    <property type="project" value="UniProtKB-KW"/>
</dbReference>
<dbReference type="GO" id="GO:0008168">
    <property type="term" value="F:methyltransferase activity"/>
    <property type="evidence" value="ECO:0007669"/>
    <property type="project" value="UniProtKB-KW"/>
</dbReference>
<comment type="caution">
    <text evidence="13">The sequence shown here is derived from an EMBL/GenBank/DDBJ whole genome shotgun (WGS) entry which is preliminary data.</text>
</comment>
<feature type="transmembrane region" description="Helical" evidence="12">
    <location>
        <begin position="15"/>
        <end position="37"/>
    </location>
</feature>
<feature type="transmembrane region" description="Helical" evidence="12">
    <location>
        <begin position="104"/>
        <end position="125"/>
    </location>
</feature>
<feature type="transmembrane region" description="Helical" evidence="12">
    <location>
        <begin position="159"/>
        <end position="189"/>
    </location>
</feature>
<evidence type="ECO:0000256" key="7">
    <source>
        <dbReference type="ARBA" id="ARBA00022989"/>
    </source>
</evidence>
<keyword evidence="3" id="KW-0489">Methyltransferase</keyword>
<evidence type="ECO:0000256" key="3">
    <source>
        <dbReference type="ARBA" id="ARBA00022603"/>
    </source>
</evidence>
<evidence type="ECO:0000313" key="13">
    <source>
        <dbReference type="EMBL" id="CAE7177910.1"/>
    </source>
</evidence>
<evidence type="ECO:0000256" key="2">
    <source>
        <dbReference type="ARBA" id="ARBA00022516"/>
    </source>
</evidence>
<reference evidence="13" key="1">
    <citation type="submission" date="2021-01" db="EMBL/GenBank/DDBJ databases">
        <authorList>
            <person name="Kaushik A."/>
        </authorList>
    </citation>
    <scope>NUCLEOTIDE SEQUENCE</scope>
    <source>
        <strain evidence="13">AG5</strain>
    </source>
</reference>
<keyword evidence="9 12" id="KW-0472">Membrane</keyword>
<keyword evidence="8" id="KW-0443">Lipid metabolism</keyword>
<evidence type="ECO:0000313" key="14">
    <source>
        <dbReference type="Proteomes" id="UP000663827"/>
    </source>
</evidence>
<keyword evidence="6" id="KW-0256">Endoplasmic reticulum</keyword>
<evidence type="ECO:0000256" key="10">
    <source>
        <dbReference type="ARBA" id="ARBA00023209"/>
    </source>
</evidence>
<evidence type="ECO:0000256" key="6">
    <source>
        <dbReference type="ARBA" id="ARBA00022824"/>
    </source>
</evidence>
<keyword evidence="5 12" id="KW-0812">Transmembrane</keyword>
<evidence type="ECO:0000256" key="9">
    <source>
        <dbReference type="ARBA" id="ARBA00023136"/>
    </source>
</evidence>
<dbReference type="Gene3D" id="1.20.120.1630">
    <property type="match status" value="1"/>
</dbReference>
<dbReference type="Pfam" id="PF04191">
    <property type="entry name" value="PEMT"/>
    <property type="match status" value="1"/>
</dbReference>
<protein>
    <recommendedName>
        <fullName evidence="15">Protein-S-isoprenylcysteine O-methyltransferase</fullName>
    </recommendedName>
</protein>
<dbReference type="UniPathway" id="UPA00753"/>
<evidence type="ECO:0000256" key="1">
    <source>
        <dbReference type="ARBA" id="ARBA00004127"/>
    </source>
</evidence>
<dbReference type="GO" id="GO:0006656">
    <property type="term" value="P:phosphatidylcholine biosynthetic process"/>
    <property type="evidence" value="ECO:0007669"/>
    <property type="project" value="UniProtKB-UniPathway"/>
</dbReference>
<gene>
    <name evidence="13" type="ORF">RDB_LOCUS113703</name>
</gene>
<evidence type="ECO:0000256" key="4">
    <source>
        <dbReference type="ARBA" id="ARBA00022691"/>
    </source>
</evidence>
<dbReference type="PANTHER" id="PTHR43847:SF1">
    <property type="entry name" value="BLL3993 PROTEIN"/>
    <property type="match status" value="1"/>
</dbReference>
<keyword evidence="7 12" id="KW-1133">Transmembrane helix</keyword>
<accession>A0A8H3I2H5</accession>
<dbReference type="InterPro" id="IPR052527">
    <property type="entry name" value="Metal_cation-efflux_comp"/>
</dbReference>
<evidence type="ECO:0000256" key="11">
    <source>
        <dbReference type="ARBA" id="ARBA00023264"/>
    </source>
</evidence>
<dbReference type="Proteomes" id="UP000663827">
    <property type="component" value="Unassembled WGS sequence"/>
</dbReference>
<keyword evidence="4" id="KW-0949">S-adenosyl-L-methionine</keyword>